<organism evidence="2 3">
    <name type="scientific">Labrys wisconsinensis</name>
    <dbReference type="NCBI Taxonomy" id="425677"/>
    <lineage>
        <taxon>Bacteria</taxon>
        <taxon>Pseudomonadati</taxon>
        <taxon>Pseudomonadota</taxon>
        <taxon>Alphaproteobacteria</taxon>
        <taxon>Hyphomicrobiales</taxon>
        <taxon>Xanthobacteraceae</taxon>
        <taxon>Labrys</taxon>
    </lineage>
</organism>
<dbReference type="SUPFAM" id="SSF56436">
    <property type="entry name" value="C-type lectin-like"/>
    <property type="match status" value="1"/>
</dbReference>
<dbReference type="InterPro" id="IPR016187">
    <property type="entry name" value="CTDL_fold"/>
</dbReference>
<evidence type="ECO:0000313" key="3">
    <source>
        <dbReference type="Proteomes" id="UP001242480"/>
    </source>
</evidence>
<dbReference type="PANTHER" id="PTHR23150:SF19">
    <property type="entry name" value="FORMYLGLYCINE-GENERATING ENZYME"/>
    <property type="match status" value="1"/>
</dbReference>
<dbReference type="InterPro" id="IPR005532">
    <property type="entry name" value="SUMF_dom"/>
</dbReference>
<protein>
    <submittedName>
        <fullName evidence="2">Formylglycine-generating enzyme required for sulfatase activity</fullName>
    </submittedName>
</protein>
<dbReference type="PANTHER" id="PTHR23150">
    <property type="entry name" value="SULFATASE MODIFYING FACTOR 1, 2"/>
    <property type="match status" value="1"/>
</dbReference>
<evidence type="ECO:0000259" key="1">
    <source>
        <dbReference type="Pfam" id="PF03781"/>
    </source>
</evidence>
<dbReference type="Pfam" id="PF03781">
    <property type="entry name" value="FGE-sulfatase"/>
    <property type="match status" value="1"/>
</dbReference>
<dbReference type="InterPro" id="IPR051043">
    <property type="entry name" value="Sulfatase_Mod_Factor_Kinase"/>
</dbReference>
<comment type="caution">
    <text evidence="2">The sequence shown here is derived from an EMBL/GenBank/DDBJ whole genome shotgun (WGS) entry which is preliminary data.</text>
</comment>
<sequence>MWNDTARPGLLRVAALLGAAALGLTLLLPGPAGRALAQAGAEAPAGPVLVVPGAETPAAKPAPAPACKDCPEMVALPGGAMIGKYPVTKGEFASFARETRFSGKGCHQAYGEQWHKEARADWNAPGFAQTKRDPVVCVSWVDANAYIDWLNKKTGRTYRLPTVEEASAAAAAGGHTTYWWGDSADDICQYADVADQSYAKSFPKDSRPRPACTDGFAYTAPVGSFKPNAYGLYDMAGNVWEWTNTCLKGDCSKALFRGGGWNDTALNNFETAHSWGDDVNTRSFALGFRLYQSAP</sequence>
<keyword evidence="3" id="KW-1185">Reference proteome</keyword>
<evidence type="ECO:0000313" key="2">
    <source>
        <dbReference type="EMBL" id="MDQ0467650.1"/>
    </source>
</evidence>
<dbReference type="Proteomes" id="UP001242480">
    <property type="component" value="Unassembled WGS sequence"/>
</dbReference>
<accession>A0ABU0J056</accession>
<dbReference type="RefSeq" id="WP_307267578.1">
    <property type="nucleotide sequence ID" value="NZ_JAUSVX010000001.1"/>
</dbReference>
<reference evidence="2 3" key="1">
    <citation type="submission" date="2023-07" db="EMBL/GenBank/DDBJ databases">
        <title>Genomic Encyclopedia of Type Strains, Phase IV (KMG-IV): sequencing the most valuable type-strain genomes for metagenomic binning, comparative biology and taxonomic classification.</title>
        <authorList>
            <person name="Goeker M."/>
        </authorList>
    </citation>
    <scope>NUCLEOTIDE SEQUENCE [LARGE SCALE GENOMIC DNA]</scope>
    <source>
        <strain evidence="2 3">DSM 19619</strain>
    </source>
</reference>
<dbReference type="EMBL" id="JAUSVX010000001">
    <property type="protein sequence ID" value="MDQ0467650.1"/>
    <property type="molecule type" value="Genomic_DNA"/>
</dbReference>
<gene>
    <name evidence="2" type="ORF">QO011_000645</name>
</gene>
<proteinExistence type="predicted"/>
<dbReference type="Gene3D" id="3.90.1580.10">
    <property type="entry name" value="paralog of FGE (formylglycine-generating enzyme)"/>
    <property type="match status" value="1"/>
</dbReference>
<feature type="domain" description="Sulfatase-modifying factor enzyme-like" evidence="1">
    <location>
        <begin position="81"/>
        <end position="290"/>
    </location>
</feature>
<dbReference type="InterPro" id="IPR042095">
    <property type="entry name" value="SUMF_sf"/>
</dbReference>
<name>A0ABU0J056_9HYPH</name>